<protein>
    <submittedName>
        <fullName evidence="1">Uncharacterized protein</fullName>
    </submittedName>
</protein>
<dbReference type="EMBL" id="CP069127">
    <property type="protein sequence ID" value="QRG67721.1"/>
    <property type="molecule type" value="Genomic_DNA"/>
</dbReference>
<accession>A0ABX7FNQ6</accession>
<reference evidence="1 2" key="1">
    <citation type="submission" date="2021-01" db="EMBL/GenBank/DDBJ databases">
        <title>Identification of strong promoters based on the transcriptome of Brevibacillus choshinensis.</title>
        <authorList>
            <person name="Yao D."/>
            <person name="Zhang K."/>
            <person name="Wu J."/>
        </authorList>
    </citation>
    <scope>NUCLEOTIDE SEQUENCE [LARGE SCALE GENOMIC DNA]</scope>
    <source>
        <strain evidence="1 2">HPD31-SP3</strain>
    </source>
</reference>
<dbReference type="Proteomes" id="UP000596248">
    <property type="component" value="Chromosome"/>
</dbReference>
<evidence type="ECO:0000313" key="2">
    <source>
        <dbReference type="Proteomes" id="UP000596248"/>
    </source>
</evidence>
<name>A0ABX7FNQ6_BRECH</name>
<dbReference type="RefSeq" id="WP_203354769.1">
    <property type="nucleotide sequence ID" value="NZ_CP069127.1"/>
</dbReference>
<gene>
    <name evidence="1" type="ORF">JNE38_00300</name>
</gene>
<proteinExistence type="predicted"/>
<keyword evidence="2" id="KW-1185">Reference proteome</keyword>
<evidence type="ECO:0000313" key="1">
    <source>
        <dbReference type="EMBL" id="QRG67721.1"/>
    </source>
</evidence>
<organism evidence="1 2">
    <name type="scientific">Brevibacillus choshinensis</name>
    <dbReference type="NCBI Taxonomy" id="54911"/>
    <lineage>
        <taxon>Bacteria</taxon>
        <taxon>Bacillati</taxon>
        <taxon>Bacillota</taxon>
        <taxon>Bacilli</taxon>
        <taxon>Bacillales</taxon>
        <taxon>Paenibacillaceae</taxon>
        <taxon>Brevibacillus</taxon>
    </lineage>
</organism>
<sequence>MSQALNPLVTQVMSDMATSPKCTWKTFKTGENTGYYGIYIETEWDAEIQLYKRSNWWQMEIFFHHKAQNYYEHYIVNFKRNGNMVDAFSLNDYNFLKTLKNKKLKVCNNDELLTYFEQFLLLTKMGAIPVPKPQPKPQPPQKKVV</sequence>